<feature type="compositionally biased region" description="Polar residues" evidence="1">
    <location>
        <begin position="16"/>
        <end position="32"/>
    </location>
</feature>
<sequence length="63" mass="7264">MWMLHVLQNMANENETWSSCGQPVRTIPNTSMTKEDSKNCWRRPTKLDHCHKGDTTRQTCTAG</sequence>
<proteinExistence type="predicted"/>
<reference evidence="2" key="1">
    <citation type="submission" date="2014-11" db="EMBL/GenBank/DDBJ databases">
        <authorList>
            <person name="Amaro Gonzalez C."/>
        </authorList>
    </citation>
    <scope>NUCLEOTIDE SEQUENCE</scope>
</reference>
<organism evidence="2">
    <name type="scientific">Anguilla anguilla</name>
    <name type="common">European freshwater eel</name>
    <name type="synonym">Muraena anguilla</name>
    <dbReference type="NCBI Taxonomy" id="7936"/>
    <lineage>
        <taxon>Eukaryota</taxon>
        <taxon>Metazoa</taxon>
        <taxon>Chordata</taxon>
        <taxon>Craniata</taxon>
        <taxon>Vertebrata</taxon>
        <taxon>Euteleostomi</taxon>
        <taxon>Actinopterygii</taxon>
        <taxon>Neopterygii</taxon>
        <taxon>Teleostei</taxon>
        <taxon>Anguilliformes</taxon>
        <taxon>Anguillidae</taxon>
        <taxon>Anguilla</taxon>
    </lineage>
</organism>
<protein>
    <submittedName>
        <fullName evidence="2">Uncharacterized protein</fullName>
    </submittedName>
</protein>
<evidence type="ECO:0000256" key="1">
    <source>
        <dbReference type="SAM" id="MobiDB-lite"/>
    </source>
</evidence>
<name>A0A0E9UP76_ANGAN</name>
<evidence type="ECO:0000313" key="2">
    <source>
        <dbReference type="EMBL" id="JAH66728.1"/>
    </source>
</evidence>
<reference evidence="2" key="2">
    <citation type="journal article" date="2015" name="Fish Shellfish Immunol.">
        <title>Early steps in the European eel (Anguilla anguilla)-Vibrio vulnificus interaction in the gills: Role of the RtxA13 toxin.</title>
        <authorList>
            <person name="Callol A."/>
            <person name="Pajuelo D."/>
            <person name="Ebbesson L."/>
            <person name="Teles M."/>
            <person name="MacKenzie S."/>
            <person name="Amaro C."/>
        </authorList>
    </citation>
    <scope>NUCLEOTIDE SEQUENCE</scope>
</reference>
<dbReference type="AlphaFoldDB" id="A0A0E9UP76"/>
<accession>A0A0E9UP76</accession>
<dbReference type="EMBL" id="GBXM01041849">
    <property type="protein sequence ID" value="JAH66728.1"/>
    <property type="molecule type" value="Transcribed_RNA"/>
</dbReference>
<feature type="region of interest" description="Disordered" evidence="1">
    <location>
        <begin position="16"/>
        <end position="38"/>
    </location>
</feature>